<accession>A0AAD9CM27</accession>
<dbReference type="GO" id="GO:0005525">
    <property type="term" value="F:GTP binding"/>
    <property type="evidence" value="ECO:0007669"/>
    <property type="project" value="UniProtKB-KW"/>
</dbReference>
<feature type="domain" description="AIG1-type G" evidence="4">
    <location>
        <begin position="1"/>
        <end position="131"/>
    </location>
</feature>
<evidence type="ECO:0000256" key="3">
    <source>
        <dbReference type="ARBA" id="ARBA00023134"/>
    </source>
</evidence>
<proteinExistence type="inferred from homology"/>
<dbReference type="PROSITE" id="PS51720">
    <property type="entry name" value="G_AIG1"/>
    <property type="match status" value="1"/>
</dbReference>
<dbReference type="AlphaFoldDB" id="A0AAD9CM27"/>
<keyword evidence="3" id="KW-0342">GTP-binding</keyword>
<sequence length="131" mass="14371">MVLIGKTGSGKSATGNTILGEKYFKSTVSPKSVTKFCMKATGEIDGRPVAVVDTPGLFDGTLSNDEVQEEMVKCISMSSPGPHVFLLVLQIGRFTQEEKDTVELIKKVLARDLEISSSLYSPEEMLWRIKQ</sequence>
<evidence type="ECO:0000313" key="6">
    <source>
        <dbReference type="Proteomes" id="UP001228049"/>
    </source>
</evidence>
<protein>
    <submittedName>
        <fullName evidence="5">GTPase IMAP family member 7</fullName>
    </submittedName>
</protein>
<dbReference type="PANTHER" id="PTHR10903:SF170">
    <property type="entry name" value="GTPASE IMAP FAMILY MEMBER 7"/>
    <property type="match status" value="1"/>
</dbReference>
<evidence type="ECO:0000256" key="2">
    <source>
        <dbReference type="ARBA" id="ARBA00022741"/>
    </source>
</evidence>
<keyword evidence="6" id="KW-1185">Reference proteome</keyword>
<comment type="caution">
    <text evidence="5">The sequence shown here is derived from an EMBL/GenBank/DDBJ whole genome shotgun (WGS) entry which is preliminary data.</text>
</comment>
<keyword evidence="2" id="KW-0547">Nucleotide-binding</keyword>
<organism evidence="5 6">
    <name type="scientific">Dissostichus eleginoides</name>
    <name type="common">Patagonian toothfish</name>
    <name type="synonym">Dissostichus amissus</name>
    <dbReference type="NCBI Taxonomy" id="100907"/>
    <lineage>
        <taxon>Eukaryota</taxon>
        <taxon>Metazoa</taxon>
        <taxon>Chordata</taxon>
        <taxon>Craniata</taxon>
        <taxon>Vertebrata</taxon>
        <taxon>Euteleostomi</taxon>
        <taxon>Actinopterygii</taxon>
        <taxon>Neopterygii</taxon>
        <taxon>Teleostei</taxon>
        <taxon>Neoteleostei</taxon>
        <taxon>Acanthomorphata</taxon>
        <taxon>Eupercaria</taxon>
        <taxon>Perciformes</taxon>
        <taxon>Notothenioidei</taxon>
        <taxon>Nototheniidae</taxon>
        <taxon>Dissostichus</taxon>
    </lineage>
</organism>
<dbReference type="InterPro" id="IPR006703">
    <property type="entry name" value="G_AIG1"/>
</dbReference>
<dbReference type="EMBL" id="JASDAP010000005">
    <property type="protein sequence ID" value="KAK1903563.1"/>
    <property type="molecule type" value="Genomic_DNA"/>
</dbReference>
<reference evidence="5" key="1">
    <citation type="submission" date="2023-04" db="EMBL/GenBank/DDBJ databases">
        <title>Chromosome-level genome of Chaenocephalus aceratus.</title>
        <authorList>
            <person name="Park H."/>
        </authorList>
    </citation>
    <scope>NUCLEOTIDE SEQUENCE</scope>
    <source>
        <strain evidence="5">DE</strain>
        <tissue evidence="5">Muscle</tissue>
    </source>
</reference>
<dbReference type="InterPro" id="IPR027417">
    <property type="entry name" value="P-loop_NTPase"/>
</dbReference>
<evidence type="ECO:0000259" key="4">
    <source>
        <dbReference type="PROSITE" id="PS51720"/>
    </source>
</evidence>
<dbReference type="Proteomes" id="UP001228049">
    <property type="component" value="Unassembled WGS sequence"/>
</dbReference>
<evidence type="ECO:0000256" key="1">
    <source>
        <dbReference type="ARBA" id="ARBA00008535"/>
    </source>
</evidence>
<dbReference type="Gene3D" id="3.40.50.300">
    <property type="entry name" value="P-loop containing nucleotide triphosphate hydrolases"/>
    <property type="match status" value="1"/>
</dbReference>
<dbReference type="SUPFAM" id="SSF52540">
    <property type="entry name" value="P-loop containing nucleoside triphosphate hydrolases"/>
    <property type="match status" value="1"/>
</dbReference>
<dbReference type="InterPro" id="IPR045058">
    <property type="entry name" value="GIMA/IAN/Toc"/>
</dbReference>
<dbReference type="PANTHER" id="PTHR10903">
    <property type="entry name" value="GTPASE, IMAP FAMILY MEMBER-RELATED"/>
    <property type="match status" value="1"/>
</dbReference>
<evidence type="ECO:0000313" key="5">
    <source>
        <dbReference type="EMBL" id="KAK1903563.1"/>
    </source>
</evidence>
<gene>
    <name evidence="5" type="ORF">KUDE01_006519</name>
</gene>
<name>A0AAD9CM27_DISEL</name>
<comment type="similarity">
    <text evidence="1">Belongs to the TRAFAC class TrmE-Era-EngA-EngB-Septin-like GTPase superfamily. AIG1/Toc34/Toc159-like paraseptin GTPase family. IAN subfamily.</text>
</comment>
<dbReference type="Pfam" id="PF04548">
    <property type="entry name" value="AIG1"/>
    <property type="match status" value="1"/>
</dbReference>